<evidence type="ECO:0000313" key="3">
    <source>
        <dbReference type="Proteomes" id="UP000254156"/>
    </source>
</evidence>
<dbReference type="Gene3D" id="3.55.50.10">
    <property type="entry name" value="Baseplate protein-like domains"/>
    <property type="match status" value="1"/>
</dbReference>
<evidence type="ECO:0000259" key="1">
    <source>
        <dbReference type="Pfam" id="PF04717"/>
    </source>
</evidence>
<feature type="domain" description="Gp5/Type VI secretion system Vgr protein OB-fold" evidence="1">
    <location>
        <begin position="364"/>
        <end position="442"/>
    </location>
</feature>
<dbReference type="Pfam" id="PF04717">
    <property type="entry name" value="Phage_base_V"/>
    <property type="match status" value="1"/>
</dbReference>
<dbReference type="Proteomes" id="UP000254156">
    <property type="component" value="Unassembled WGS sequence"/>
</dbReference>
<dbReference type="Gene3D" id="2.40.50.230">
    <property type="entry name" value="Gp5 N-terminal domain"/>
    <property type="match status" value="1"/>
</dbReference>
<evidence type="ECO:0000313" key="2">
    <source>
        <dbReference type="EMBL" id="SUB89323.1"/>
    </source>
</evidence>
<organism evidence="2 3">
    <name type="scientific">Porphyromonas macacae</name>
    <dbReference type="NCBI Taxonomy" id="28115"/>
    <lineage>
        <taxon>Bacteria</taxon>
        <taxon>Pseudomonadati</taxon>
        <taxon>Bacteroidota</taxon>
        <taxon>Bacteroidia</taxon>
        <taxon>Bacteroidales</taxon>
        <taxon>Porphyromonadaceae</taxon>
        <taxon>Porphyromonas</taxon>
    </lineage>
</organism>
<dbReference type="Pfam" id="PF05954">
    <property type="entry name" value="Phage_GPD"/>
    <property type="match status" value="1"/>
</dbReference>
<dbReference type="EMBL" id="UGTF01000002">
    <property type="protein sequence ID" value="SUB89323.1"/>
    <property type="molecule type" value="Genomic_DNA"/>
</dbReference>
<reference evidence="2 3" key="1">
    <citation type="submission" date="2018-06" db="EMBL/GenBank/DDBJ databases">
        <authorList>
            <consortium name="Pathogen Informatics"/>
            <person name="Doyle S."/>
        </authorList>
    </citation>
    <scope>NUCLEOTIDE SEQUENCE [LARGE SCALE GENOMIC DNA]</scope>
    <source>
        <strain evidence="2 3">NCTC11632</strain>
    </source>
</reference>
<name>A0A379E9G3_9PORP</name>
<dbReference type="AlphaFoldDB" id="A0A379E9G3"/>
<dbReference type="RefSeq" id="WP_115096897.1">
    <property type="nucleotide sequence ID" value="NZ_UGTF01000002.1"/>
</dbReference>
<protein>
    <submittedName>
        <fullName evidence="2">Uncharacterized protein conserved in bacteria</fullName>
    </submittedName>
</protein>
<accession>A0A379E9G3</accession>
<dbReference type="SUPFAM" id="SSF69255">
    <property type="entry name" value="gp5 N-terminal domain-like"/>
    <property type="match status" value="1"/>
</dbReference>
<dbReference type="Gene3D" id="2.30.110.50">
    <property type="match status" value="1"/>
</dbReference>
<dbReference type="InterPro" id="IPR006531">
    <property type="entry name" value="Gp5/Vgr_OB"/>
</dbReference>
<sequence length="614" mass="68507">MFSDLNAVRTRVYIAREEFPFETLHLYESFNAQPRFEIVRNFGSQQAVWQQDAGKLSELVGEEVYIKFEHTAGGEKNQFLGIVTGVEVSGEASDTAGGIRLIGSGSSILLDGLPEKRSFTDMRPEEILGSILSDYRIPFKCHTSGELRLPYAVQYDETAFSFLDRLSRDYGEWFYYDGYELVFGNPGRQEELMLDCSADVIDLKLGSALRPRNTHKYTYEPQGDLYPDAEGNTPVATGMTLLKKMVGASDRLFNRKFLTELEAPVFQGSALSILSRKESTSYVSDMLKAEATTRTCRVRLGHYVNFNFPQAMNLRSLGQYVVTEVEHTVNRNGHYENRFTAYPSNPVYVPPKNSRPRRAYPEIATVVDNADPSGQGRVRVRFEWQQERTQTNWIRVQTPDAGRSDAVSTNRGFVFIPEAGDQVMVGYEHGNPARPFVMGSLFHGKNGRGGENENHLKSISTRSGHQIVFDDDEKGDWSITIKDRNGNIINLNTAQQAINISSIEEINLTSKNIKLAADENITILAGKNYSSTIDGEYSNDVKGNHTESVGKDKRTSVSGKSAIDIEKDLDINVVKNTSVETGNKINLRAGGKANLHADGKMDITSSVIVHIAQK</sequence>
<gene>
    <name evidence="2" type="ORF">NCTC11632_01426</name>
</gene>
<proteinExistence type="predicted"/>
<dbReference type="SUPFAM" id="SSF69279">
    <property type="entry name" value="Phage tail proteins"/>
    <property type="match status" value="2"/>
</dbReference>
<dbReference type="InterPro" id="IPR037026">
    <property type="entry name" value="Vgr_OB-fold_dom_sf"/>
</dbReference>
<dbReference type="SUPFAM" id="SSF69349">
    <property type="entry name" value="Phage fibre proteins"/>
    <property type="match status" value="1"/>
</dbReference>